<feature type="domain" description="MacB-like periplasmic core" evidence="9">
    <location>
        <begin position="42"/>
        <end position="249"/>
    </location>
</feature>
<keyword evidence="11" id="KW-1185">Reference proteome</keyword>
<evidence type="ECO:0000256" key="3">
    <source>
        <dbReference type="ARBA" id="ARBA00022475"/>
    </source>
</evidence>
<dbReference type="OrthoDB" id="9808461at2"/>
<evidence type="ECO:0000256" key="4">
    <source>
        <dbReference type="ARBA" id="ARBA00022692"/>
    </source>
</evidence>
<keyword evidence="10" id="KW-0449">Lipoprotein</keyword>
<evidence type="ECO:0000313" key="10">
    <source>
        <dbReference type="EMBL" id="SDG78198.1"/>
    </source>
</evidence>
<feature type="transmembrane region" description="Helical" evidence="7">
    <location>
        <begin position="421"/>
        <end position="441"/>
    </location>
</feature>
<comment type="subcellular location">
    <subcellularLocation>
        <location evidence="1">Cell membrane</location>
        <topology evidence="1">Multi-pass membrane protein</topology>
    </subcellularLocation>
</comment>
<evidence type="ECO:0000259" key="8">
    <source>
        <dbReference type="Pfam" id="PF02687"/>
    </source>
</evidence>
<evidence type="ECO:0000256" key="5">
    <source>
        <dbReference type="ARBA" id="ARBA00022989"/>
    </source>
</evidence>
<keyword evidence="5 7" id="KW-1133">Transmembrane helix</keyword>
<dbReference type="GO" id="GO:0044874">
    <property type="term" value="P:lipoprotein localization to outer membrane"/>
    <property type="evidence" value="ECO:0007669"/>
    <property type="project" value="TreeGrafter"/>
</dbReference>
<dbReference type="Pfam" id="PF02687">
    <property type="entry name" value="FtsX"/>
    <property type="match status" value="1"/>
</dbReference>
<evidence type="ECO:0000259" key="9">
    <source>
        <dbReference type="Pfam" id="PF12704"/>
    </source>
</evidence>
<dbReference type="PANTHER" id="PTHR30489">
    <property type="entry name" value="LIPOPROTEIN-RELEASING SYSTEM TRANSMEMBRANE PROTEIN LOLE"/>
    <property type="match status" value="1"/>
</dbReference>
<dbReference type="GO" id="GO:0098797">
    <property type="term" value="C:plasma membrane protein complex"/>
    <property type="evidence" value="ECO:0007669"/>
    <property type="project" value="TreeGrafter"/>
</dbReference>
<evidence type="ECO:0000256" key="7">
    <source>
        <dbReference type="SAM" id="Phobius"/>
    </source>
</evidence>
<dbReference type="STRING" id="440168.SAMN04487974_10854"/>
<organism evidence="10 11">
    <name type="scientific">Pelagibacterium luteolum</name>
    <dbReference type="NCBI Taxonomy" id="440168"/>
    <lineage>
        <taxon>Bacteria</taxon>
        <taxon>Pseudomonadati</taxon>
        <taxon>Pseudomonadota</taxon>
        <taxon>Alphaproteobacteria</taxon>
        <taxon>Hyphomicrobiales</taxon>
        <taxon>Devosiaceae</taxon>
        <taxon>Pelagibacterium</taxon>
    </lineage>
</organism>
<dbReference type="InterPro" id="IPR003838">
    <property type="entry name" value="ABC3_permease_C"/>
</dbReference>
<keyword evidence="4 7" id="KW-0812">Transmembrane</keyword>
<feature type="transmembrane region" description="Helical" evidence="7">
    <location>
        <begin position="311"/>
        <end position="336"/>
    </location>
</feature>
<dbReference type="Proteomes" id="UP000199495">
    <property type="component" value="Unassembled WGS sequence"/>
</dbReference>
<feature type="transmembrane region" description="Helical" evidence="7">
    <location>
        <begin position="357"/>
        <end position="383"/>
    </location>
</feature>
<dbReference type="EMBL" id="FNCS01000008">
    <property type="protein sequence ID" value="SDG78198.1"/>
    <property type="molecule type" value="Genomic_DNA"/>
</dbReference>
<dbReference type="AlphaFoldDB" id="A0A1G7X1Z4"/>
<dbReference type="Pfam" id="PF12704">
    <property type="entry name" value="MacB_PCD"/>
    <property type="match status" value="1"/>
</dbReference>
<name>A0A1G7X1Z4_9HYPH</name>
<proteinExistence type="inferred from homology"/>
<dbReference type="InterPro" id="IPR025857">
    <property type="entry name" value="MacB_PCD"/>
</dbReference>
<evidence type="ECO:0000313" key="11">
    <source>
        <dbReference type="Proteomes" id="UP000199495"/>
    </source>
</evidence>
<evidence type="ECO:0000256" key="6">
    <source>
        <dbReference type="ARBA" id="ARBA00023136"/>
    </source>
</evidence>
<protein>
    <submittedName>
        <fullName evidence="10">Lipoprotein-releasing system permease protein</fullName>
    </submittedName>
</protein>
<comment type="similarity">
    <text evidence="2">Belongs to the ABC-4 integral membrane protein family. LolC/E subfamily.</text>
</comment>
<sequence>MTSTEAARRKKGSGPFSWFEWLLAGRYLRARRRDAFVSVIAILTMAGITIGVAALIVVMSVMNGFREELITRTLGLNGHFTGFPVEQAFSDYNEVRDNLESVEGVVSAVAFVEGQALVTSQYGSSGVNIRGMSIDDIEKLPLLHSSVMYGGWEDWDDLEGVAVGSRLAANLGLGIGDAITLVTPNGPQTPFGSTPQIRSYPVNAIFDVGMVEFDSLFLYMPIRAAQDYFRLYQDQLREGFGELDLMATDEEIDEAYERVYTATAVEVFLSNPDGTFAMQRSLEDAAGRPMVFTDWQTRNQTLFSALQVERVVMFTILSMIILVAAFNIISSLIMLVKDKASDIAVLRTMGATRSSIMRVFCITGTAIGFIGTVLGFVFGVLIAVNAEAIRSWVSSVLGVALFPPEVFFLSELPSRVDPLEVIVVLAVSLVLSFLATLYPAWRAAQYDPVEALRYE</sequence>
<reference evidence="10 11" key="1">
    <citation type="submission" date="2016-10" db="EMBL/GenBank/DDBJ databases">
        <authorList>
            <person name="de Groot N.N."/>
        </authorList>
    </citation>
    <scope>NUCLEOTIDE SEQUENCE [LARGE SCALE GENOMIC DNA]</scope>
    <source>
        <strain evidence="10 11">CGMCC 1.10267</strain>
    </source>
</reference>
<dbReference type="InterPro" id="IPR051447">
    <property type="entry name" value="Lipoprotein-release_system"/>
</dbReference>
<keyword evidence="6 7" id="KW-0472">Membrane</keyword>
<feature type="transmembrane region" description="Helical" evidence="7">
    <location>
        <begin position="35"/>
        <end position="62"/>
    </location>
</feature>
<dbReference type="RefSeq" id="WP_090597169.1">
    <property type="nucleotide sequence ID" value="NZ_FNCS01000008.1"/>
</dbReference>
<evidence type="ECO:0000256" key="2">
    <source>
        <dbReference type="ARBA" id="ARBA00005236"/>
    </source>
</evidence>
<gene>
    <name evidence="10" type="ORF">SAMN04487974_10854</name>
</gene>
<keyword evidence="3" id="KW-1003">Cell membrane</keyword>
<accession>A0A1G7X1Z4</accession>
<feature type="domain" description="ABC3 transporter permease C-terminal" evidence="8">
    <location>
        <begin position="315"/>
        <end position="447"/>
    </location>
</feature>
<feature type="transmembrane region" description="Helical" evidence="7">
    <location>
        <begin position="389"/>
        <end position="409"/>
    </location>
</feature>
<dbReference type="PANTHER" id="PTHR30489:SF0">
    <property type="entry name" value="LIPOPROTEIN-RELEASING SYSTEM TRANSMEMBRANE PROTEIN LOLE"/>
    <property type="match status" value="1"/>
</dbReference>
<evidence type="ECO:0000256" key="1">
    <source>
        <dbReference type="ARBA" id="ARBA00004651"/>
    </source>
</evidence>